<dbReference type="Gene3D" id="3.20.20.80">
    <property type="entry name" value="Glycosidases"/>
    <property type="match status" value="2"/>
</dbReference>
<accession>A0AAE3A7G4</accession>
<evidence type="ECO:0000256" key="1">
    <source>
        <dbReference type="ARBA" id="ARBA00008061"/>
    </source>
</evidence>
<dbReference type="CDD" id="cd11234">
    <property type="entry name" value="E_set_GDE_N"/>
    <property type="match status" value="1"/>
</dbReference>
<dbReference type="GO" id="GO:0005975">
    <property type="term" value="P:carbohydrate metabolic process"/>
    <property type="evidence" value="ECO:0007669"/>
    <property type="project" value="InterPro"/>
</dbReference>
<evidence type="ECO:0000259" key="2">
    <source>
        <dbReference type="Pfam" id="PF00128"/>
    </source>
</evidence>
<evidence type="ECO:0000313" key="3">
    <source>
        <dbReference type="EMBL" id="MCC2124605.1"/>
    </source>
</evidence>
<dbReference type="InterPro" id="IPR006047">
    <property type="entry name" value="GH13_cat_dom"/>
</dbReference>
<organism evidence="3 4">
    <name type="scientific">Hominiventricola filiformis</name>
    <dbReference type="NCBI Taxonomy" id="2885352"/>
    <lineage>
        <taxon>Bacteria</taxon>
        <taxon>Bacillati</taxon>
        <taxon>Bacillota</taxon>
        <taxon>Clostridia</taxon>
        <taxon>Lachnospirales</taxon>
        <taxon>Lachnospiraceae</taxon>
        <taxon>Hominiventricola</taxon>
    </lineage>
</organism>
<keyword evidence="4" id="KW-1185">Reference proteome</keyword>
<dbReference type="EMBL" id="JAJEPS010000001">
    <property type="protein sequence ID" value="MCC2124605.1"/>
    <property type="molecule type" value="Genomic_DNA"/>
</dbReference>
<dbReference type="InterPro" id="IPR014756">
    <property type="entry name" value="Ig_E-set"/>
</dbReference>
<gene>
    <name evidence="3" type="ORF">LKD36_00255</name>
</gene>
<proteinExistence type="inferred from homology"/>
<sequence>MWKDRIRPGNPEKLGVTRAGRELNFAVAVQDGKDCSLLLYRKGMDEPELELGFTDDMRFGEICAMGLEGLPVQEYEYNYKIDRKVVQDPYAAFIRGREIWGKAVEEEKLRCQTRFESFSWAGDHPLALPVEQCVLYKTHVRGFTMDPSSGVRHPGTFAGIREKIPYLKKLGITQLLLMPVYEFAEIREEHAAKKHMPVRKGMGERINYWGYGKAYYFAPKASYSASGDPVKELKMLVRELHKNGIELILEFYFPEGIRPGLVLDCIRHWVKEYHIDGVQINSDTVFTTLLASDPLLAKTKILSEYFDTGHIYDQEDQPGFRHLMECNDDFMMKLRRFLKGDEGALQELMEKMRQNPEQVIPVNYAAGHNGFTLMDSVSYESKHNEANGEDNRDGSDYNCSYNYGEEGQTAARKLKKLRERQLRNALLLVLLSQGVPAVYGGDEMENSQQGNNNVYCQDNELSWIQWPKTKSGKNLQNFTKDAIEFRKTHPAFGRNRAYTMHDTGAKGMPDLSYHGRKAWYGDFEGGSRHVGILYAGCHTGGETLYVVCNMHTTSQELALPTLPSGKFWKVIADTGCEGQCFFPEGRKPELAGEKTVKVAPRTIMIMAGRKDAAD</sequence>
<name>A0AAE3A7G4_9FIRM</name>
<dbReference type="InterPro" id="IPR013780">
    <property type="entry name" value="Glyco_hydro_b"/>
</dbReference>
<dbReference type="SUPFAM" id="SSF51011">
    <property type="entry name" value="Glycosyl hydrolase domain"/>
    <property type="match status" value="1"/>
</dbReference>
<dbReference type="SUPFAM" id="SSF81296">
    <property type="entry name" value="E set domains"/>
    <property type="match status" value="1"/>
</dbReference>
<reference evidence="3 4" key="1">
    <citation type="submission" date="2021-10" db="EMBL/GenBank/DDBJ databases">
        <title>Anaerobic single-cell dispensing facilitates the cultivation of human gut bacteria.</title>
        <authorList>
            <person name="Afrizal A."/>
        </authorList>
    </citation>
    <scope>NUCLEOTIDE SEQUENCE [LARGE SCALE GENOMIC DNA]</scope>
    <source>
        <strain evidence="3 4">CLA-AA-H276</strain>
    </source>
</reference>
<dbReference type="Proteomes" id="UP001198220">
    <property type="component" value="Unassembled WGS sequence"/>
</dbReference>
<dbReference type="RefSeq" id="WP_308458222.1">
    <property type="nucleotide sequence ID" value="NZ_JAJEPS010000001.1"/>
</dbReference>
<feature type="domain" description="Glycosyl hydrolase family 13 catalytic" evidence="2">
    <location>
        <begin position="153"/>
        <end position="251"/>
    </location>
</feature>
<protein>
    <recommendedName>
        <fullName evidence="2">Glycosyl hydrolase family 13 catalytic domain-containing protein</fullName>
    </recommendedName>
</protein>
<dbReference type="Gene3D" id="2.60.40.1180">
    <property type="entry name" value="Golgi alpha-mannosidase II"/>
    <property type="match status" value="1"/>
</dbReference>
<dbReference type="Gene3D" id="2.60.40.10">
    <property type="entry name" value="Immunoglobulins"/>
    <property type="match status" value="1"/>
</dbReference>
<comment type="similarity">
    <text evidence="1">Belongs to the glycosyl hydrolase 13 family.</text>
</comment>
<dbReference type="InterPro" id="IPR013783">
    <property type="entry name" value="Ig-like_fold"/>
</dbReference>
<comment type="caution">
    <text evidence="3">The sequence shown here is derived from an EMBL/GenBank/DDBJ whole genome shotgun (WGS) entry which is preliminary data.</text>
</comment>
<dbReference type="PANTHER" id="PTHR43002">
    <property type="entry name" value="GLYCOGEN DEBRANCHING ENZYME"/>
    <property type="match status" value="1"/>
</dbReference>
<dbReference type="Pfam" id="PF00128">
    <property type="entry name" value="Alpha-amylase"/>
    <property type="match status" value="1"/>
</dbReference>
<dbReference type="AlphaFoldDB" id="A0AAE3A7G4"/>
<dbReference type="InterPro" id="IPR017853">
    <property type="entry name" value="GH"/>
</dbReference>
<dbReference type="SUPFAM" id="SSF51445">
    <property type="entry name" value="(Trans)glycosidases"/>
    <property type="match status" value="1"/>
</dbReference>
<evidence type="ECO:0000313" key="4">
    <source>
        <dbReference type="Proteomes" id="UP001198220"/>
    </source>
</evidence>